<sequence>MPGFSLQEKNEEDRYVFFIDGQEKERAILPSTRNWILSLVEPQANLGKQQCTVPGRKTWTRTHRTSAPVETNSGLLKRSCGHGLGCPVTH</sequence>
<name>A0A8T3DV46_9TELE</name>
<comment type="caution">
    <text evidence="1">The sequence shown here is derived from an EMBL/GenBank/DDBJ whole genome shotgun (WGS) entry which is preliminary data.</text>
</comment>
<proteinExistence type="predicted"/>
<protein>
    <submittedName>
        <fullName evidence="1">Uncharacterized protein</fullName>
    </submittedName>
</protein>
<accession>A0A8T3DV46</accession>
<keyword evidence="2" id="KW-1185">Reference proteome</keyword>
<organism evidence="1 2">
    <name type="scientific">Albula goreensis</name>
    <dbReference type="NCBI Taxonomy" id="1534307"/>
    <lineage>
        <taxon>Eukaryota</taxon>
        <taxon>Metazoa</taxon>
        <taxon>Chordata</taxon>
        <taxon>Craniata</taxon>
        <taxon>Vertebrata</taxon>
        <taxon>Euteleostomi</taxon>
        <taxon>Actinopterygii</taxon>
        <taxon>Neopterygii</taxon>
        <taxon>Teleostei</taxon>
        <taxon>Albuliformes</taxon>
        <taxon>Albulidae</taxon>
        <taxon>Albula</taxon>
    </lineage>
</organism>
<evidence type="ECO:0000313" key="1">
    <source>
        <dbReference type="EMBL" id="KAI1898558.1"/>
    </source>
</evidence>
<gene>
    <name evidence="1" type="ORF">AGOR_G00073590</name>
</gene>
<dbReference type="AlphaFoldDB" id="A0A8T3DV46"/>
<reference evidence="1" key="1">
    <citation type="submission" date="2021-01" db="EMBL/GenBank/DDBJ databases">
        <authorList>
            <person name="Zahm M."/>
            <person name="Roques C."/>
            <person name="Cabau C."/>
            <person name="Klopp C."/>
            <person name="Donnadieu C."/>
            <person name="Jouanno E."/>
            <person name="Lampietro C."/>
            <person name="Louis A."/>
            <person name="Herpin A."/>
            <person name="Echchiki A."/>
            <person name="Berthelot C."/>
            <person name="Parey E."/>
            <person name="Roest-Crollius H."/>
            <person name="Braasch I."/>
            <person name="Postlethwait J."/>
            <person name="Bobe J."/>
            <person name="Montfort J."/>
            <person name="Bouchez O."/>
            <person name="Begum T."/>
            <person name="Mejri S."/>
            <person name="Adams A."/>
            <person name="Chen W.-J."/>
            <person name="Guiguen Y."/>
        </authorList>
    </citation>
    <scope>NUCLEOTIDE SEQUENCE</scope>
    <source>
        <tissue evidence="1">Blood</tissue>
    </source>
</reference>
<dbReference type="EMBL" id="JAERUA010000006">
    <property type="protein sequence ID" value="KAI1898558.1"/>
    <property type="molecule type" value="Genomic_DNA"/>
</dbReference>
<evidence type="ECO:0000313" key="2">
    <source>
        <dbReference type="Proteomes" id="UP000829720"/>
    </source>
</evidence>
<dbReference type="Proteomes" id="UP000829720">
    <property type="component" value="Unassembled WGS sequence"/>
</dbReference>